<dbReference type="InterPro" id="IPR036513">
    <property type="entry name" value="STAS_dom_sf"/>
</dbReference>
<dbReference type="Gene3D" id="3.30.750.24">
    <property type="entry name" value="STAS domain"/>
    <property type="match status" value="1"/>
</dbReference>
<protein>
    <submittedName>
        <fullName evidence="2">ABC-type transporter Mla maintaining outer membrane lipid asymmetry, MlaB component, contains STAS domain</fullName>
    </submittedName>
</protein>
<sequence>MPKRIRKTAARTDQRNVPLVLPADLGVEQAQAVYTDLRARVGETATVVIDGAAASRIHSAVLQLLCMFWRERDAAGLPTRWQAASPELRAAAALLGVDRMIQLSAESS</sequence>
<name>A0A1I2IQY3_9GAMM</name>
<reference evidence="2 3" key="1">
    <citation type="submission" date="2016-10" db="EMBL/GenBank/DDBJ databases">
        <authorList>
            <person name="de Groot N.N."/>
        </authorList>
    </citation>
    <scope>NUCLEOTIDE SEQUENCE [LARGE SCALE GENOMIC DNA]</scope>
    <source>
        <strain evidence="2 3">DSM 23609</strain>
    </source>
</reference>
<dbReference type="InterPro" id="IPR058548">
    <property type="entry name" value="MlaB-like_STAS"/>
</dbReference>
<keyword evidence="3" id="KW-1185">Reference proteome</keyword>
<dbReference type="STRING" id="1076937.SAMN04488120_104130"/>
<feature type="domain" description="MlaB-like STAS" evidence="1">
    <location>
        <begin position="19"/>
        <end position="98"/>
    </location>
</feature>
<dbReference type="AlphaFoldDB" id="A0A1I2IQY3"/>
<evidence type="ECO:0000313" key="3">
    <source>
        <dbReference type="Proteomes" id="UP000199771"/>
    </source>
</evidence>
<dbReference type="EMBL" id="FOOC01000004">
    <property type="protein sequence ID" value="SFF44058.1"/>
    <property type="molecule type" value="Genomic_DNA"/>
</dbReference>
<proteinExistence type="predicted"/>
<dbReference type="OrthoDB" id="7068790at2"/>
<evidence type="ECO:0000313" key="2">
    <source>
        <dbReference type="EMBL" id="SFF44058.1"/>
    </source>
</evidence>
<dbReference type="RefSeq" id="WP_091532715.1">
    <property type="nucleotide sequence ID" value="NZ_FOOC01000004.1"/>
</dbReference>
<dbReference type="SUPFAM" id="SSF52091">
    <property type="entry name" value="SpoIIaa-like"/>
    <property type="match status" value="1"/>
</dbReference>
<dbReference type="Proteomes" id="UP000199771">
    <property type="component" value="Unassembled WGS sequence"/>
</dbReference>
<organism evidence="2 3">
    <name type="scientific">Fontimonas thermophila</name>
    <dbReference type="NCBI Taxonomy" id="1076937"/>
    <lineage>
        <taxon>Bacteria</taxon>
        <taxon>Pseudomonadati</taxon>
        <taxon>Pseudomonadota</taxon>
        <taxon>Gammaproteobacteria</taxon>
        <taxon>Nevskiales</taxon>
        <taxon>Nevskiaceae</taxon>
        <taxon>Fontimonas</taxon>
    </lineage>
</organism>
<accession>A0A1I2IQY3</accession>
<dbReference type="Pfam" id="PF13466">
    <property type="entry name" value="STAS_2"/>
    <property type="match status" value="1"/>
</dbReference>
<evidence type="ECO:0000259" key="1">
    <source>
        <dbReference type="Pfam" id="PF13466"/>
    </source>
</evidence>
<gene>
    <name evidence="2" type="ORF">SAMN04488120_104130</name>
</gene>